<evidence type="ECO:0000256" key="6">
    <source>
        <dbReference type="ARBA" id="ARBA00022737"/>
    </source>
</evidence>
<feature type="transmembrane region" description="Helical" evidence="17">
    <location>
        <begin position="333"/>
        <end position="353"/>
    </location>
</feature>
<feature type="transmembrane region" description="Helical" evidence="17">
    <location>
        <begin position="528"/>
        <end position="551"/>
    </location>
</feature>
<feature type="transmembrane region" description="Helical" evidence="17">
    <location>
        <begin position="144"/>
        <end position="164"/>
    </location>
</feature>
<dbReference type="GO" id="GO:0005886">
    <property type="term" value="C:plasma membrane"/>
    <property type="evidence" value="ECO:0007669"/>
    <property type="project" value="UniProtKB-SubCell"/>
</dbReference>
<gene>
    <name evidence="20" type="primary">SLC41A2</name>
    <name evidence="20" type="synonym">slc41a2b</name>
</gene>
<dbReference type="InterPro" id="IPR036739">
    <property type="entry name" value="SLC41_membr_dom_sf"/>
</dbReference>
<dbReference type="FunFam" id="1.10.357.20:FF:000001">
    <property type="entry name" value="Solute carrier family 41 member 2"/>
    <property type="match status" value="1"/>
</dbReference>
<evidence type="ECO:0000256" key="14">
    <source>
        <dbReference type="ARBA" id="ARBA00036245"/>
    </source>
</evidence>
<feature type="transmembrane region" description="Helical" evidence="17">
    <location>
        <begin position="259"/>
        <end position="289"/>
    </location>
</feature>
<feature type="compositionally biased region" description="Basic and acidic residues" evidence="18">
    <location>
        <begin position="130"/>
        <end position="139"/>
    </location>
</feature>
<feature type="transmembrane region" description="Helical" evidence="17">
    <location>
        <begin position="233"/>
        <end position="253"/>
    </location>
</feature>
<dbReference type="GO" id="GO:0022890">
    <property type="term" value="F:inorganic cation transmembrane transporter activity"/>
    <property type="evidence" value="ECO:0007669"/>
    <property type="project" value="UniProtKB-UniRule"/>
</dbReference>
<organism evidence="20 21">
    <name type="scientific">Myripristis murdjan</name>
    <name type="common">pinecone soldierfish</name>
    <dbReference type="NCBI Taxonomy" id="586833"/>
    <lineage>
        <taxon>Eukaryota</taxon>
        <taxon>Metazoa</taxon>
        <taxon>Chordata</taxon>
        <taxon>Craniata</taxon>
        <taxon>Vertebrata</taxon>
        <taxon>Euteleostomi</taxon>
        <taxon>Actinopterygii</taxon>
        <taxon>Neopterygii</taxon>
        <taxon>Teleostei</taxon>
        <taxon>Neoteleostei</taxon>
        <taxon>Acanthomorphata</taxon>
        <taxon>Holocentriformes</taxon>
        <taxon>Holocentridae</taxon>
        <taxon>Myripristis</taxon>
    </lineage>
</organism>
<proteinExistence type="inferred from homology"/>
<evidence type="ECO:0000256" key="17">
    <source>
        <dbReference type="RuleBase" id="RU369007"/>
    </source>
</evidence>
<evidence type="ECO:0000256" key="18">
    <source>
        <dbReference type="SAM" id="MobiDB-lite"/>
    </source>
</evidence>
<evidence type="ECO:0000256" key="3">
    <source>
        <dbReference type="ARBA" id="ARBA00022448"/>
    </source>
</evidence>
<evidence type="ECO:0000256" key="5">
    <source>
        <dbReference type="ARBA" id="ARBA00022692"/>
    </source>
</evidence>
<evidence type="ECO:0000256" key="9">
    <source>
        <dbReference type="ARBA" id="ARBA00023065"/>
    </source>
</evidence>
<evidence type="ECO:0000313" key="21">
    <source>
        <dbReference type="Proteomes" id="UP000472263"/>
    </source>
</evidence>
<reference evidence="20" key="1">
    <citation type="submission" date="2019-06" db="EMBL/GenBank/DDBJ databases">
        <authorList>
            <consortium name="Wellcome Sanger Institute Data Sharing"/>
        </authorList>
    </citation>
    <scope>NUCLEOTIDE SEQUENCE [LARGE SCALE GENOMIC DNA]</scope>
</reference>
<dbReference type="Pfam" id="PF01769">
    <property type="entry name" value="MgtE"/>
    <property type="match status" value="2"/>
</dbReference>
<feature type="compositionally biased region" description="Acidic residues" evidence="18">
    <location>
        <begin position="117"/>
        <end position="129"/>
    </location>
</feature>
<dbReference type="InterPro" id="IPR006667">
    <property type="entry name" value="SLC41_membr_dom"/>
</dbReference>
<evidence type="ECO:0000256" key="8">
    <source>
        <dbReference type="ARBA" id="ARBA00022989"/>
    </source>
</evidence>
<comment type="function">
    <text evidence="16">Acts as a plasma-membrane magnesium transporter. Can also mediate the transport of other divalent metal cations in an order of Ba(2+) &gt; Ni(2+) &gt; Co(2+) &gt; Fe(2+) &gt; Mn(2+).</text>
</comment>
<feature type="transmembrane region" description="Helical" evidence="17">
    <location>
        <begin position="365"/>
        <end position="385"/>
    </location>
</feature>
<reference evidence="20" key="2">
    <citation type="submission" date="2025-08" db="UniProtKB">
        <authorList>
            <consortium name="Ensembl"/>
        </authorList>
    </citation>
    <scope>IDENTIFICATION</scope>
</reference>
<evidence type="ECO:0000256" key="13">
    <source>
        <dbReference type="ARBA" id="ARBA00036243"/>
    </source>
</evidence>
<protein>
    <recommendedName>
        <fullName evidence="17">Solute carrier family 41 member</fullName>
    </recommendedName>
</protein>
<comment type="similarity">
    <text evidence="2 17">Belongs to the SLC41A transporter family.</text>
</comment>
<evidence type="ECO:0000256" key="15">
    <source>
        <dbReference type="ARBA" id="ARBA00036293"/>
    </source>
</evidence>
<keyword evidence="9 17" id="KW-0406">Ion transport</keyword>
<keyword evidence="4" id="KW-1003">Cell membrane</keyword>
<dbReference type="SUPFAM" id="SSF161093">
    <property type="entry name" value="MgtE membrane domain-like"/>
    <property type="match status" value="2"/>
</dbReference>
<evidence type="ECO:0000256" key="4">
    <source>
        <dbReference type="ARBA" id="ARBA00022475"/>
    </source>
</evidence>
<evidence type="ECO:0000313" key="20">
    <source>
        <dbReference type="Ensembl" id="ENSMMDP00005053659.1"/>
    </source>
</evidence>
<evidence type="ECO:0000256" key="12">
    <source>
        <dbReference type="ARBA" id="ARBA00036173"/>
    </source>
</evidence>
<sequence>LTPSLGSSLTVRMSGVSAGWGALSLKPLSSGRVTSLFQTMVPTGYTKLQEERLAMVDLGAKPEALPHQNGYRPETSHTEGRRHLDRTARSSVTLSDCGDGSYSETEPMLPKGSLSGEEADEEEEEDDEEKQGSDARNMPKESPWAMALQILVPFLLAGFGTVSAGMVLDIVQHWEAFRYITEIFILVPALLGLKGNLEMTLASRLSTAVNVGKMDSPIEKWNLIIGNLALKQVQATVVGFLAAVAAVVLGWIPEGKFQMSHAVLLCSSSVATAFIASLLQGIIMVGVIVGSKKTGINPDNVATPIAASFGDLITLAILAWISQGLYNCLDSYSYVSTLVCAFFLCLTPLWIVISSKHPASRTLLYSGWEPVITAMVISSIGGLILDKTVSDPNLAGIVVYTPVINGIGGNLVAIQSSRISTHLHFHSAPGEVPEEAKGCYYPCRTFCGSGANHRSAQVLLLLVIPGHLIFLYTIHLMKSGHTTLTPIFMAVYLAAALLQVLLLLCIADWMVHSIWRSGKDPDSFSIPYLTALGDLLGTALLALSFHFLWLIGDQDSDVGD</sequence>
<feature type="compositionally biased region" description="Basic and acidic residues" evidence="18">
    <location>
        <begin position="74"/>
        <end position="88"/>
    </location>
</feature>
<keyword evidence="7 17" id="KW-0460">Magnesium</keyword>
<dbReference type="AlphaFoldDB" id="A0A668AVH0"/>
<dbReference type="Proteomes" id="UP000472263">
    <property type="component" value="Chromosome 23"/>
</dbReference>
<comment type="subcellular location">
    <subcellularLocation>
        <location evidence="1">Cell membrane</location>
        <topology evidence="1">Multi-pass membrane protein</topology>
    </subcellularLocation>
    <subcellularLocation>
        <location evidence="17">Membrane</location>
        <topology evidence="17">Multi-pass membrane protein</topology>
    </subcellularLocation>
</comment>
<dbReference type="PANTHER" id="PTHR16228:SF25">
    <property type="entry name" value="SOLUTE CARRIER FAMILY 41 MEMBER 2"/>
    <property type="match status" value="1"/>
</dbReference>
<feature type="domain" description="SLC41A/MgtE integral membrane" evidence="19">
    <location>
        <begin position="187"/>
        <end position="320"/>
    </location>
</feature>
<comment type="catalytic activity">
    <reaction evidence="11">
        <text>Mg(2+)(in) = Mg(2+)(out)</text>
        <dbReference type="Rhea" id="RHEA:29827"/>
        <dbReference type="ChEBI" id="CHEBI:18420"/>
    </reaction>
</comment>
<comment type="catalytic activity">
    <reaction evidence="14">
        <text>Co(2+)(in) = Co(2+)(out)</text>
        <dbReference type="Rhea" id="RHEA:28578"/>
        <dbReference type="ChEBI" id="CHEBI:48828"/>
    </reaction>
</comment>
<reference evidence="20" key="3">
    <citation type="submission" date="2025-09" db="UniProtKB">
        <authorList>
            <consortium name="Ensembl"/>
        </authorList>
    </citation>
    <scope>IDENTIFICATION</scope>
</reference>
<evidence type="ECO:0000259" key="19">
    <source>
        <dbReference type="Pfam" id="PF01769"/>
    </source>
</evidence>
<dbReference type="Ensembl" id="ENSMMDT00005054700.1">
    <property type="protein sequence ID" value="ENSMMDP00005053659.1"/>
    <property type="gene ID" value="ENSMMDG00005023949.1"/>
</dbReference>
<feature type="region of interest" description="Disordered" evidence="18">
    <location>
        <begin position="61"/>
        <end position="139"/>
    </location>
</feature>
<dbReference type="GO" id="GO:0030001">
    <property type="term" value="P:metal ion transport"/>
    <property type="evidence" value="ECO:0007669"/>
    <property type="project" value="UniProtKB-UniRule"/>
</dbReference>
<feature type="transmembrane region" description="Helical" evidence="17">
    <location>
        <begin position="301"/>
        <end position="321"/>
    </location>
</feature>
<keyword evidence="8 17" id="KW-1133">Transmembrane helix</keyword>
<evidence type="ECO:0000256" key="11">
    <source>
        <dbReference type="ARBA" id="ARBA00034269"/>
    </source>
</evidence>
<feature type="transmembrane region" description="Helical" evidence="17">
    <location>
        <begin position="397"/>
        <end position="414"/>
    </location>
</feature>
<dbReference type="GeneTree" id="ENSGT00950000183042"/>
<dbReference type="InterPro" id="IPR045349">
    <property type="entry name" value="SLC41A1-3"/>
</dbReference>
<comment type="catalytic activity">
    <reaction evidence="12">
        <text>Mn(2+)(in) = Mn(2+)(out)</text>
        <dbReference type="Rhea" id="RHEA:28699"/>
        <dbReference type="ChEBI" id="CHEBI:29035"/>
    </reaction>
</comment>
<feature type="domain" description="SLC41A/MgtE integral membrane" evidence="19">
    <location>
        <begin position="401"/>
        <end position="543"/>
    </location>
</feature>
<evidence type="ECO:0000256" key="2">
    <source>
        <dbReference type="ARBA" id="ARBA00009749"/>
    </source>
</evidence>
<dbReference type="Gene3D" id="1.10.357.20">
    <property type="entry name" value="SLC41 divalent cation transporters, integral membrane domain"/>
    <property type="match status" value="2"/>
</dbReference>
<keyword evidence="21" id="KW-1185">Reference proteome</keyword>
<comment type="function">
    <text evidence="17">Acts as a magnesium transporter.</text>
</comment>
<keyword evidence="10 17" id="KW-0472">Membrane</keyword>
<name>A0A668AVH0_9TELE</name>
<feature type="transmembrane region" description="Helical" evidence="17">
    <location>
        <begin position="458"/>
        <end position="475"/>
    </location>
</feature>
<keyword evidence="5 17" id="KW-0812">Transmembrane</keyword>
<feature type="transmembrane region" description="Helical" evidence="17">
    <location>
        <begin position="487"/>
        <end position="507"/>
    </location>
</feature>
<dbReference type="FunFam" id="1.10.357.20:FF:000002">
    <property type="entry name" value="Solute carrier family 41, member 2"/>
    <property type="match status" value="1"/>
</dbReference>
<comment type="catalytic activity">
    <reaction evidence="13">
        <text>Fe(2+)(in) = Fe(2+)(out)</text>
        <dbReference type="Rhea" id="RHEA:28486"/>
        <dbReference type="ChEBI" id="CHEBI:29033"/>
    </reaction>
</comment>
<evidence type="ECO:0000256" key="7">
    <source>
        <dbReference type="ARBA" id="ARBA00022842"/>
    </source>
</evidence>
<keyword evidence="3 17" id="KW-0813">Transport</keyword>
<evidence type="ECO:0000256" key="10">
    <source>
        <dbReference type="ARBA" id="ARBA00023136"/>
    </source>
</evidence>
<comment type="catalytic activity">
    <reaction evidence="15">
        <text>Ni(2+)(in) = Ni(2+)(out)</text>
        <dbReference type="Rhea" id="RHEA:29831"/>
        <dbReference type="ChEBI" id="CHEBI:49786"/>
    </reaction>
</comment>
<keyword evidence="6" id="KW-0677">Repeat</keyword>
<accession>A0A668AVH0</accession>
<dbReference type="GO" id="GO:0008324">
    <property type="term" value="F:monoatomic cation transmembrane transporter activity"/>
    <property type="evidence" value="ECO:0007669"/>
    <property type="project" value="UniProtKB-UniRule"/>
</dbReference>
<dbReference type="PANTHER" id="PTHR16228">
    <property type="entry name" value="DIVALENT CATION TRANSPORTER SOLUTE CARRIER FAMILY 41"/>
    <property type="match status" value="1"/>
</dbReference>
<evidence type="ECO:0000256" key="16">
    <source>
        <dbReference type="ARBA" id="ARBA00046252"/>
    </source>
</evidence>
<evidence type="ECO:0000256" key="1">
    <source>
        <dbReference type="ARBA" id="ARBA00004651"/>
    </source>
</evidence>